<dbReference type="InterPro" id="IPR036663">
    <property type="entry name" value="Fumarylacetoacetase_C_sf"/>
</dbReference>
<dbReference type="SUPFAM" id="SSF56529">
    <property type="entry name" value="FAH"/>
    <property type="match status" value="1"/>
</dbReference>
<dbReference type="Proteomes" id="UP000059074">
    <property type="component" value="Unassembled WGS sequence"/>
</dbReference>
<evidence type="ECO:0000313" key="3">
    <source>
        <dbReference type="Proteomes" id="UP000059074"/>
    </source>
</evidence>
<protein>
    <submittedName>
        <fullName evidence="2">2-keto-4-pentenoate hydratase/2-oxohepta-3-ene-1,7-dioic acid hydratase (Catechol pathway)</fullName>
    </submittedName>
</protein>
<proteinExistence type="predicted"/>
<dbReference type="InterPro" id="IPR011234">
    <property type="entry name" value="Fumarylacetoacetase-like_C"/>
</dbReference>
<dbReference type="PANTHER" id="PTHR43211">
    <property type="entry name" value="FUMARYLACETOACETATE HYDROLASE"/>
    <property type="match status" value="1"/>
</dbReference>
<dbReference type="EMBL" id="LMTR01000094">
    <property type="protein sequence ID" value="KWT64270.1"/>
    <property type="molecule type" value="Genomic_DNA"/>
</dbReference>
<dbReference type="PATRIC" id="fig|121290.4.peg.1899"/>
<dbReference type="STRING" id="121290.APY04_3534"/>
<name>A0A125NTQ3_HYPSL</name>
<dbReference type="Pfam" id="PF01557">
    <property type="entry name" value="FAA_hydrolase"/>
    <property type="match status" value="1"/>
</dbReference>
<evidence type="ECO:0000259" key="1">
    <source>
        <dbReference type="Pfam" id="PF01557"/>
    </source>
</evidence>
<sequence>MDLTGQTSADAIALLALPLELRARIQEAARNIAANANAEAAAASSLPFTPRSFRDFMLYEAHAIDAARGFVRRFMPATARIASAYEAVTRRTFPPLRPSALWYRQPIYYMGNHLTISTDGDDIAIPHYTNALDYELELGFVLAHPLRDATPEAAEAAIGGFVVLNDFSARDVQLAEMRSGFGPQKAKHFASAISAVVVSADEILPRWNELGGSVSINGQLVAKCTTDGARWSLGEALAHASAGEQLHPGELFGTGTLPGGSGIEAGRLLARGDTVTLAIDGIGTLSNQIT</sequence>
<dbReference type="PANTHER" id="PTHR43211:SF1">
    <property type="entry name" value="BLL6422 PROTEIN"/>
    <property type="match status" value="1"/>
</dbReference>
<keyword evidence="3" id="KW-1185">Reference proteome</keyword>
<feature type="domain" description="Fumarylacetoacetase-like C-terminal" evidence="1">
    <location>
        <begin position="104"/>
        <end position="289"/>
    </location>
</feature>
<dbReference type="GO" id="GO:0003824">
    <property type="term" value="F:catalytic activity"/>
    <property type="evidence" value="ECO:0007669"/>
    <property type="project" value="InterPro"/>
</dbReference>
<gene>
    <name evidence="2" type="ORF">APY04_3534</name>
</gene>
<accession>A0A125NTQ3</accession>
<organism evidence="2 3">
    <name type="scientific">Hyphomicrobium sulfonivorans</name>
    <dbReference type="NCBI Taxonomy" id="121290"/>
    <lineage>
        <taxon>Bacteria</taxon>
        <taxon>Pseudomonadati</taxon>
        <taxon>Pseudomonadota</taxon>
        <taxon>Alphaproteobacteria</taxon>
        <taxon>Hyphomicrobiales</taxon>
        <taxon>Hyphomicrobiaceae</taxon>
        <taxon>Hyphomicrobium</taxon>
    </lineage>
</organism>
<comment type="caution">
    <text evidence="2">The sequence shown here is derived from an EMBL/GenBank/DDBJ whole genome shotgun (WGS) entry which is preliminary data.</text>
</comment>
<dbReference type="AlphaFoldDB" id="A0A125NTQ3"/>
<reference evidence="2 3" key="1">
    <citation type="submission" date="2015-10" db="EMBL/GenBank/DDBJ databases">
        <title>Transcriptomic analysis of a linuron degrading triple-species bacterial consortium.</title>
        <authorList>
            <person name="Albers P."/>
        </authorList>
    </citation>
    <scope>NUCLEOTIDE SEQUENCE [LARGE SCALE GENOMIC DNA]</scope>
    <source>
        <strain evidence="2 3">WDL6</strain>
    </source>
</reference>
<evidence type="ECO:0000313" key="2">
    <source>
        <dbReference type="EMBL" id="KWT64270.1"/>
    </source>
</evidence>
<dbReference type="Gene3D" id="3.90.850.10">
    <property type="entry name" value="Fumarylacetoacetase-like, C-terminal domain"/>
    <property type="match status" value="1"/>
</dbReference>